<feature type="compositionally biased region" description="Basic and acidic residues" evidence="1">
    <location>
        <begin position="204"/>
        <end position="215"/>
    </location>
</feature>
<dbReference type="KEGG" id="msei:MSEDJ_41610"/>
<proteinExistence type="predicted"/>
<dbReference type="AlphaFoldDB" id="A0A7I7QUY0"/>
<dbReference type="Gene3D" id="3.40.50.410">
    <property type="entry name" value="von Willebrand factor, type A domain"/>
    <property type="match status" value="1"/>
</dbReference>
<protein>
    <recommendedName>
        <fullName evidence="4">VWA domain-containing protein</fullName>
    </recommendedName>
</protein>
<gene>
    <name evidence="2" type="ORF">MSEDJ_41610</name>
</gene>
<name>A0A7I7QUY0_9MYCO</name>
<evidence type="ECO:0000313" key="2">
    <source>
        <dbReference type="EMBL" id="BBY30065.1"/>
    </source>
</evidence>
<dbReference type="EMBL" id="AP022588">
    <property type="protein sequence ID" value="BBY30065.1"/>
    <property type="molecule type" value="Genomic_DNA"/>
</dbReference>
<evidence type="ECO:0008006" key="4">
    <source>
        <dbReference type="Google" id="ProtNLM"/>
    </source>
</evidence>
<dbReference type="SUPFAM" id="SSF53300">
    <property type="entry name" value="vWA-like"/>
    <property type="match status" value="1"/>
</dbReference>
<dbReference type="InterPro" id="IPR036465">
    <property type="entry name" value="vWFA_dom_sf"/>
</dbReference>
<evidence type="ECO:0000313" key="3">
    <source>
        <dbReference type="Proteomes" id="UP000467193"/>
    </source>
</evidence>
<evidence type="ECO:0000256" key="1">
    <source>
        <dbReference type="SAM" id="MobiDB-lite"/>
    </source>
</evidence>
<accession>A0A7I7QUY0</accession>
<feature type="region of interest" description="Disordered" evidence="1">
    <location>
        <begin position="191"/>
        <end position="215"/>
    </location>
</feature>
<sequence length="215" mass="23405">MTDPQRTLVAVLLDRSGSMESIRTDTEGGFNAFIAEQRKEPGEALVTLAQFDTHYDVVYQNRPIADVPPLELQPRGGTALYDALGKLITDVGAELAARPEDVRPGHVIVVVMTDGMENSSVEWTHDAISAAIKRQEKEYSWYFVFLGANMDAVAVASKMGFDQARSMTYGANDEGVASAMSATTAYVSRQRRSRAGLAAPGFSPDEREASLGRNR</sequence>
<organism evidence="2 3">
    <name type="scientific">Mycolicibacterium sediminis</name>
    <dbReference type="NCBI Taxonomy" id="1286180"/>
    <lineage>
        <taxon>Bacteria</taxon>
        <taxon>Bacillati</taxon>
        <taxon>Actinomycetota</taxon>
        <taxon>Actinomycetes</taxon>
        <taxon>Mycobacteriales</taxon>
        <taxon>Mycobacteriaceae</taxon>
        <taxon>Mycolicibacterium</taxon>
    </lineage>
</organism>
<dbReference type="RefSeq" id="WP_163799289.1">
    <property type="nucleotide sequence ID" value="NZ_AP022588.1"/>
</dbReference>
<dbReference type="Proteomes" id="UP000467193">
    <property type="component" value="Chromosome"/>
</dbReference>
<keyword evidence="3" id="KW-1185">Reference proteome</keyword>
<reference evidence="2 3" key="1">
    <citation type="journal article" date="2019" name="Emerg. Microbes Infect.">
        <title>Comprehensive subspecies identification of 175 nontuberculous mycobacteria species based on 7547 genomic profiles.</title>
        <authorList>
            <person name="Matsumoto Y."/>
            <person name="Kinjo T."/>
            <person name="Motooka D."/>
            <person name="Nabeya D."/>
            <person name="Jung N."/>
            <person name="Uechi K."/>
            <person name="Horii T."/>
            <person name="Iida T."/>
            <person name="Fujita J."/>
            <person name="Nakamura S."/>
        </authorList>
    </citation>
    <scope>NUCLEOTIDE SEQUENCE [LARGE SCALE GENOMIC DNA]</scope>
    <source>
        <strain evidence="2 3">JCM 17899</strain>
    </source>
</reference>